<dbReference type="PANTHER" id="PTHR11098:SF1">
    <property type="entry name" value="NICOTINATE PHOSPHORIBOSYLTRANSFERASE"/>
    <property type="match status" value="1"/>
</dbReference>
<keyword evidence="4" id="KW-0436">Ligase</keyword>
<evidence type="ECO:0000313" key="8">
    <source>
        <dbReference type="Proteomes" id="UP000265618"/>
    </source>
</evidence>
<proteinExistence type="predicted"/>
<keyword evidence="3" id="KW-0597">Phosphoprotein</keyword>
<name>A0A9K3DCY8_9EUKA</name>
<comment type="caution">
    <text evidence="7">The sequence shown here is derived from an EMBL/GenBank/DDBJ whole genome shotgun (WGS) entry which is preliminary data.</text>
</comment>
<dbReference type="GO" id="GO:0005829">
    <property type="term" value="C:cytosol"/>
    <property type="evidence" value="ECO:0007669"/>
    <property type="project" value="TreeGrafter"/>
</dbReference>
<gene>
    <name evidence="7" type="ORF">KIPB_016675</name>
</gene>
<dbReference type="EC" id="6.3.4.21" evidence="2"/>
<dbReference type="Gene3D" id="3.20.20.70">
    <property type="entry name" value="Aldolase class I"/>
    <property type="match status" value="1"/>
</dbReference>
<sequence>MLEFGLRRAQGPDGAMSASRYAVLGGFDGTSNVLAGKMFGLAISGT</sequence>
<dbReference type="GO" id="GO:0004516">
    <property type="term" value="F:nicotinate phosphoribosyltransferase activity"/>
    <property type="evidence" value="ECO:0007669"/>
    <property type="project" value="UniProtKB-EC"/>
</dbReference>
<organism evidence="7 8">
    <name type="scientific">Kipferlia bialata</name>
    <dbReference type="NCBI Taxonomy" id="797122"/>
    <lineage>
        <taxon>Eukaryota</taxon>
        <taxon>Metamonada</taxon>
        <taxon>Carpediemonas-like organisms</taxon>
        <taxon>Kipferlia</taxon>
    </lineage>
</organism>
<comment type="pathway">
    <text evidence="1">Cofactor biosynthesis; NAD(+) biosynthesis; nicotinate D-ribonucleotide from nicotinate: step 1/1.</text>
</comment>
<dbReference type="InterPro" id="IPR007229">
    <property type="entry name" value="Nic_PRibTrfase-Fam"/>
</dbReference>
<accession>A0A9K3DCY8</accession>
<feature type="non-terminal residue" evidence="7">
    <location>
        <position position="1"/>
    </location>
</feature>
<keyword evidence="5" id="KW-0662">Pyridine nucleotide biosynthesis</keyword>
<dbReference type="GO" id="GO:0034355">
    <property type="term" value="P:NAD+ biosynthetic process via the salvage pathway"/>
    <property type="evidence" value="ECO:0007669"/>
    <property type="project" value="TreeGrafter"/>
</dbReference>
<keyword evidence="7" id="KW-0328">Glycosyltransferase</keyword>
<dbReference type="PANTHER" id="PTHR11098">
    <property type="entry name" value="NICOTINATE PHOSPHORIBOSYLTRANSFERASE"/>
    <property type="match status" value="1"/>
</dbReference>
<evidence type="ECO:0000313" key="7">
    <source>
        <dbReference type="EMBL" id="GIQ92735.1"/>
    </source>
</evidence>
<comment type="catalytic activity">
    <reaction evidence="6">
        <text>5-phospho-alpha-D-ribose 1-diphosphate + nicotinate + ATP + H2O = nicotinate beta-D-ribonucleotide + ADP + phosphate + diphosphate</text>
        <dbReference type="Rhea" id="RHEA:36163"/>
        <dbReference type="ChEBI" id="CHEBI:15377"/>
        <dbReference type="ChEBI" id="CHEBI:30616"/>
        <dbReference type="ChEBI" id="CHEBI:32544"/>
        <dbReference type="ChEBI" id="CHEBI:33019"/>
        <dbReference type="ChEBI" id="CHEBI:43474"/>
        <dbReference type="ChEBI" id="CHEBI:57502"/>
        <dbReference type="ChEBI" id="CHEBI:58017"/>
        <dbReference type="ChEBI" id="CHEBI:456216"/>
        <dbReference type="EC" id="6.3.4.21"/>
    </reaction>
</comment>
<evidence type="ECO:0000256" key="1">
    <source>
        <dbReference type="ARBA" id="ARBA00004952"/>
    </source>
</evidence>
<evidence type="ECO:0000256" key="6">
    <source>
        <dbReference type="ARBA" id="ARBA00048668"/>
    </source>
</evidence>
<dbReference type="EMBL" id="BDIP01010409">
    <property type="protein sequence ID" value="GIQ92735.1"/>
    <property type="molecule type" value="Genomic_DNA"/>
</dbReference>
<evidence type="ECO:0000256" key="3">
    <source>
        <dbReference type="ARBA" id="ARBA00022553"/>
    </source>
</evidence>
<evidence type="ECO:0000256" key="4">
    <source>
        <dbReference type="ARBA" id="ARBA00022598"/>
    </source>
</evidence>
<dbReference type="OrthoDB" id="193380at2759"/>
<keyword evidence="8" id="KW-1185">Reference proteome</keyword>
<dbReference type="Proteomes" id="UP000265618">
    <property type="component" value="Unassembled WGS sequence"/>
</dbReference>
<keyword evidence="7" id="KW-0808">Transferase</keyword>
<dbReference type="GO" id="GO:0016757">
    <property type="term" value="F:glycosyltransferase activity"/>
    <property type="evidence" value="ECO:0007669"/>
    <property type="project" value="UniProtKB-KW"/>
</dbReference>
<reference evidence="7 8" key="1">
    <citation type="journal article" date="2018" name="PLoS ONE">
        <title>The draft genome of Kipferlia bialata reveals reductive genome evolution in fornicate parasites.</title>
        <authorList>
            <person name="Tanifuji G."/>
            <person name="Takabayashi S."/>
            <person name="Kume K."/>
            <person name="Takagi M."/>
            <person name="Nakayama T."/>
            <person name="Kamikawa R."/>
            <person name="Inagaki Y."/>
            <person name="Hashimoto T."/>
        </authorList>
    </citation>
    <scope>NUCLEOTIDE SEQUENCE [LARGE SCALE GENOMIC DNA]</scope>
    <source>
        <strain evidence="7">NY0173</strain>
    </source>
</reference>
<dbReference type="SUPFAM" id="SSF51690">
    <property type="entry name" value="Nicotinate/Quinolinate PRTase C-terminal domain-like"/>
    <property type="match status" value="1"/>
</dbReference>
<evidence type="ECO:0000256" key="2">
    <source>
        <dbReference type="ARBA" id="ARBA00013236"/>
    </source>
</evidence>
<protein>
    <recommendedName>
        <fullName evidence="2">nicotinate phosphoribosyltransferase</fullName>
        <ecNumber evidence="2">6.3.4.21</ecNumber>
    </recommendedName>
</protein>
<dbReference type="AlphaFoldDB" id="A0A9K3DCY8"/>
<dbReference type="InterPro" id="IPR036068">
    <property type="entry name" value="Nicotinate_pribotase-like_C"/>
</dbReference>
<evidence type="ECO:0000256" key="5">
    <source>
        <dbReference type="ARBA" id="ARBA00022642"/>
    </source>
</evidence>
<dbReference type="InterPro" id="IPR013785">
    <property type="entry name" value="Aldolase_TIM"/>
</dbReference>